<evidence type="ECO:0000313" key="1">
    <source>
        <dbReference type="EMBL" id="EEF21763.1"/>
    </source>
</evidence>
<organism evidence="1 2">
    <name type="scientific">Ricinus communis</name>
    <name type="common">Castor bean</name>
    <dbReference type="NCBI Taxonomy" id="3988"/>
    <lineage>
        <taxon>Eukaryota</taxon>
        <taxon>Viridiplantae</taxon>
        <taxon>Streptophyta</taxon>
        <taxon>Embryophyta</taxon>
        <taxon>Tracheophyta</taxon>
        <taxon>Spermatophyta</taxon>
        <taxon>Magnoliopsida</taxon>
        <taxon>eudicotyledons</taxon>
        <taxon>Gunneridae</taxon>
        <taxon>Pentapetalae</taxon>
        <taxon>rosids</taxon>
        <taxon>fabids</taxon>
        <taxon>Malpighiales</taxon>
        <taxon>Euphorbiaceae</taxon>
        <taxon>Acalyphoideae</taxon>
        <taxon>Acalypheae</taxon>
        <taxon>Ricinus</taxon>
    </lineage>
</organism>
<dbReference type="AlphaFoldDB" id="B9TQV1"/>
<sequence>MRYGDDRRQLDLVAGANRQRGRPATGVAMTAAERQAARRKRLAEEGKKTLTVEVSLEVLEALDKFVQFKDEDKGSVVDRVLRDRLIRKR</sequence>
<evidence type="ECO:0000313" key="2">
    <source>
        <dbReference type="Proteomes" id="UP000008311"/>
    </source>
</evidence>
<reference evidence="2" key="1">
    <citation type="journal article" date="2010" name="Nat. Biotechnol.">
        <title>Draft genome sequence of the oilseed species Ricinus communis.</title>
        <authorList>
            <person name="Chan A.P."/>
            <person name="Crabtree J."/>
            <person name="Zhao Q."/>
            <person name="Lorenzi H."/>
            <person name="Orvis J."/>
            <person name="Puiu D."/>
            <person name="Melake-Berhan A."/>
            <person name="Jones K.M."/>
            <person name="Redman J."/>
            <person name="Chen G."/>
            <person name="Cahoon E.B."/>
            <person name="Gedil M."/>
            <person name="Stanke M."/>
            <person name="Haas B.J."/>
            <person name="Wortman J.R."/>
            <person name="Fraser-Liggett C.M."/>
            <person name="Ravel J."/>
            <person name="Rabinowicz P.D."/>
        </authorList>
    </citation>
    <scope>NUCLEOTIDE SEQUENCE [LARGE SCALE GENOMIC DNA]</scope>
    <source>
        <strain evidence="2">cv. Hale</strain>
    </source>
</reference>
<dbReference type="InParanoid" id="B9TQV1"/>
<dbReference type="EMBL" id="EQ999379">
    <property type="protein sequence ID" value="EEF21763.1"/>
    <property type="molecule type" value="Genomic_DNA"/>
</dbReference>
<accession>B9TQV1</accession>
<protein>
    <submittedName>
        <fullName evidence="1">Uncharacterized protein</fullName>
    </submittedName>
</protein>
<dbReference type="Proteomes" id="UP000008311">
    <property type="component" value="Unassembled WGS sequence"/>
</dbReference>
<gene>
    <name evidence="1" type="ORF">RCOM_1974130</name>
</gene>
<keyword evidence="2" id="KW-1185">Reference proteome</keyword>
<name>B9TQV1_RICCO</name>
<proteinExistence type="predicted"/>